<evidence type="ECO:0000313" key="2">
    <source>
        <dbReference type="Proteomes" id="UP000005272"/>
    </source>
</evidence>
<gene>
    <name evidence="1" type="ORF">ECDEC2D_4905</name>
</gene>
<dbReference type="InterPro" id="IPR036442">
    <property type="entry name" value="ProQ/FinO_sf"/>
</dbReference>
<proteinExistence type="predicted"/>
<dbReference type="AlphaFoldDB" id="A0A828TW73"/>
<dbReference type="Proteomes" id="UP000005272">
    <property type="component" value="Unassembled WGS sequence"/>
</dbReference>
<dbReference type="EMBL" id="AIFC01000044">
    <property type="protein sequence ID" value="EHU37379.1"/>
    <property type="molecule type" value="Genomic_DNA"/>
</dbReference>
<reference evidence="1 2" key="1">
    <citation type="journal article" date="2012" name="J. Bacteriol.">
        <title>Draft Genome Sequences of the Diarrheagenic Escherichia coli Collection.</title>
        <authorList>
            <person name="Hazen T.H."/>
            <person name="Sahl J.W."/>
            <person name="Redman J.C."/>
            <person name="Morris C.R."/>
            <person name="Daugherty S.C."/>
            <person name="Chibucos M.C."/>
            <person name="Sengamalay N.A."/>
            <person name="Fraser-Liggett C.M."/>
            <person name="Steinsland H."/>
            <person name="Whittam T.S."/>
            <person name="Whittam B."/>
            <person name="Manning S.D."/>
            <person name="Rasko D.A."/>
        </authorList>
    </citation>
    <scope>NUCLEOTIDE SEQUENCE [LARGE SCALE GENOMIC DNA]</scope>
    <source>
        <strain evidence="1 2">DEC2D</strain>
    </source>
</reference>
<dbReference type="Gene3D" id="1.10.1710.10">
    <property type="entry name" value="ProQ/FinO domain"/>
    <property type="match status" value="1"/>
</dbReference>
<sequence>MADGARYDLKGLPCGEVTLQEQKEAEARLMVLNDRQKARKPR</sequence>
<evidence type="ECO:0008006" key="3">
    <source>
        <dbReference type="Google" id="ProtNLM"/>
    </source>
</evidence>
<organism evidence="1 2">
    <name type="scientific">Escherichia coli DEC2D</name>
    <dbReference type="NCBI Taxonomy" id="868141"/>
    <lineage>
        <taxon>Bacteria</taxon>
        <taxon>Pseudomonadati</taxon>
        <taxon>Pseudomonadota</taxon>
        <taxon>Gammaproteobacteria</taxon>
        <taxon>Enterobacterales</taxon>
        <taxon>Enterobacteriaceae</taxon>
        <taxon>Escherichia</taxon>
    </lineage>
</organism>
<accession>A0A828TW73</accession>
<comment type="caution">
    <text evidence="1">The sequence shown here is derived from an EMBL/GenBank/DDBJ whole genome shotgun (WGS) entry which is preliminary data.</text>
</comment>
<name>A0A828TW73_ECOLX</name>
<evidence type="ECO:0000313" key="1">
    <source>
        <dbReference type="EMBL" id="EHU37379.1"/>
    </source>
</evidence>
<protein>
    <recommendedName>
        <fullName evidence="3">ProQ/FinO domain-containing protein</fullName>
    </recommendedName>
</protein>
<dbReference type="SUPFAM" id="SSF48657">
    <property type="entry name" value="FinO-like"/>
    <property type="match status" value="1"/>
</dbReference>